<gene>
    <name evidence="7" type="ORF">MVEN_00351000</name>
</gene>
<comment type="subcellular location">
    <subcellularLocation>
        <location evidence="1">Membrane</location>
        <topology evidence="1">Multi-pass membrane protein</topology>
    </subcellularLocation>
</comment>
<comment type="similarity">
    <text evidence="2">Belongs to the IFI6/IFI27 family.</text>
</comment>
<evidence type="ECO:0000256" key="3">
    <source>
        <dbReference type="ARBA" id="ARBA00022692"/>
    </source>
</evidence>
<keyword evidence="8" id="KW-1185">Reference proteome</keyword>
<protein>
    <submittedName>
        <fullName evidence="7">Uncharacterized protein</fullName>
    </submittedName>
</protein>
<name>A0A8H7D769_9AGAR</name>
<evidence type="ECO:0000313" key="8">
    <source>
        <dbReference type="Proteomes" id="UP000620124"/>
    </source>
</evidence>
<keyword evidence="4 6" id="KW-1133">Transmembrane helix</keyword>
<evidence type="ECO:0000313" key="7">
    <source>
        <dbReference type="EMBL" id="KAF7364809.1"/>
    </source>
</evidence>
<organism evidence="7 8">
    <name type="scientific">Mycena venus</name>
    <dbReference type="NCBI Taxonomy" id="2733690"/>
    <lineage>
        <taxon>Eukaryota</taxon>
        <taxon>Fungi</taxon>
        <taxon>Dikarya</taxon>
        <taxon>Basidiomycota</taxon>
        <taxon>Agaricomycotina</taxon>
        <taxon>Agaricomycetes</taxon>
        <taxon>Agaricomycetidae</taxon>
        <taxon>Agaricales</taxon>
        <taxon>Marasmiineae</taxon>
        <taxon>Mycenaceae</taxon>
        <taxon>Mycena</taxon>
    </lineage>
</organism>
<sequence>MYLCLSIPHYSILREKSHFLGVLTNWTHDTLAYPYHGIISPWVPDAVASTVVWFKESFTTVVKLTYTIAKALFTVVNTSISHYVEEDPQTALVVSALVFFGPDILLLPFSIFLRIFGFGGSGIIGGSPAARYQSQIYGGNTPSGSLFSFLQSMGMRYDFMTTRSRLLMMIRWLAGWVFIHTVCHIVWKELDIALVFDGDI</sequence>
<dbReference type="GO" id="GO:0016020">
    <property type="term" value="C:membrane"/>
    <property type="evidence" value="ECO:0007669"/>
    <property type="project" value="UniProtKB-SubCell"/>
</dbReference>
<keyword evidence="5 6" id="KW-0472">Membrane</keyword>
<dbReference type="EMBL" id="JACAZI010000003">
    <property type="protein sequence ID" value="KAF7364809.1"/>
    <property type="molecule type" value="Genomic_DNA"/>
</dbReference>
<accession>A0A8H7D769</accession>
<evidence type="ECO:0000256" key="5">
    <source>
        <dbReference type="ARBA" id="ARBA00023136"/>
    </source>
</evidence>
<reference evidence="7" key="1">
    <citation type="submission" date="2020-05" db="EMBL/GenBank/DDBJ databases">
        <title>Mycena genomes resolve the evolution of fungal bioluminescence.</title>
        <authorList>
            <person name="Tsai I.J."/>
        </authorList>
    </citation>
    <scope>NUCLEOTIDE SEQUENCE</scope>
    <source>
        <strain evidence="7">CCC161011</strain>
    </source>
</reference>
<dbReference type="Pfam" id="PF06140">
    <property type="entry name" value="Ifi-6-16"/>
    <property type="match status" value="1"/>
</dbReference>
<evidence type="ECO:0000256" key="6">
    <source>
        <dbReference type="SAM" id="Phobius"/>
    </source>
</evidence>
<proteinExistence type="inferred from homology"/>
<evidence type="ECO:0000256" key="4">
    <source>
        <dbReference type="ARBA" id="ARBA00022989"/>
    </source>
</evidence>
<evidence type="ECO:0000256" key="1">
    <source>
        <dbReference type="ARBA" id="ARBA00004141"/>
    </source>
</evidence>
<dbReference type="InterPro" id="IPR009311">
    <property type="entry name" value="IFI6/IFI27-like"/>
</dbReference>
<feature type="transmembrane region" description="Helical" evidence="6">
    <location>
        <begin position="166"/>
        <end position="187"/>
    </location>
</feature>
<dbReference type="InterPro" id="IPR038213">
    <property type="entry name" value="IFI6/IFI27-like_sf"/>
</dbReference>
<dbReference type="Gene3D" id="6.10.110.10">
    <property type="match status" value="1"/>
</dbReference>
<comment type="caution">
    <text evidence="7">The sequence shown here is derived from an EMBL/GenBank/DDBJ whole genome shotgun (WGS) entry which is preliminary data.</text>
</comment>
<evidence type="ECO:0000256" key="2">
    <source>
        <dbReference type="ARBA" id="ARBA00007262"/>
    </source>
</evidence>
<keyword evidence="3 6" id="KW-0812">Transmembrane</keyword>
<dbReference type="AlphaFoldDB" id="A0A8H7D769"/>
<dbReference type="Proteomes" id="UP000620124">
    <property type="component" value="Unassembled WGS sequence"/>
</dbReference>